<organism evidence="1 2">
    <name type="scientific">Brenneria alni</name>
    <dbReference type="NCBI Taxonomy" id="71656"/>
    <lineage>
        <taxon>Bacteria</taxon>
        <taxon>Pseudomonadati</taxon>
        <taxon>Pseudomonadota</taxon>
        <taxon>Gammaproteobacteria</taxon>
        <taxon>Enterobacterales</taxon>
        <taxon>Pectobacteriaceae</taxon>
        <taxon>Brenneria</taxon>
    </lineage>
</organism>
<dbReference type="Proteomes" id="UP000285648">
    <property type="component" value="Unassembled WGS sequence"/>
</dbReference>
<gene>
    <name evidence="1" type="ORF">BIY29_10090</name>
</gene>
<name>A0A421DNL7_9GAMM</name>
<dbReference type="OrthoDB" id="9255934at2"/>
<reference evidence="1 2" key="1">
    <citation type="submission" date="2016-09" db="EMBL/GenBank/DDBJ databases">
        <authorList>
            <person name="Doonan J."/>
            <person name="Pachebat J.A."/>
            <person name="Golyshin P.N."/>
            <person name="Denman S."/>
            <person name="Mcdonald J.E."/>
        </authorList>
    </citation>
    <scope>NUCLEOTIDE SEQUENCE [LARGE SCALE GENOMIC DNA]</scope>
    <source>
        <strain evidence="1 2">NCPPB 3934</strain>
    </source>
</reference>
<accession>A0A421DNL7</accession>
<comment type="caution">
    <text evidence="1">The sequence shown here is derived from an EMBL/GenBank/DDBJ whole genome shotgun (WGS) entry which is preliminary data.</text>
</comment>
<evidence type="ECO:0000313" key="2">
    <source>
        <dbReference type="Proteomes" id="UP000285648"/>
    </source>
</evidence>
<protein>
    <submittedName>
        <fullName evidence="1">Uncharacterized protein</fullName>
    </submittedName>
</protein>
<dbReference type="EMBL" id="MJLZ01000020">
    <property type="protein sequence ID" value="RLM23643.1"/>
    <property type="molecule type" value="Genomic_DNA"/>
</dbReference>
<sequence length="114" mass="12819">MRESELELRREIAELRAKIEVVDDWATGMQRVLADVLPPLLRGHPQIAQIHQRLQAADRRYEVLQADPSAAEPGVRAGLYEPGRVLYRLFGIYGVWSDVDPDASTDKSSGPDRP</sequence>
<dbReference type="RefSeq" id="WP_121575063.1">
    <property type="nucleotide sequence ID" value="NZ_MJLZ01000020.1"/>
</dbReference>
<proteinExistence type="predicted"/>
<keyword evidence="2" id="KW-1185">Reference proteome</keyword>
<evidence type="ECO:0000313" key="1">
    <source>
        <dbReference type="EMBL" id="RLM23643.1"/>
    </source>
</evidence>
<dbReference type="AlphaFoldDB" id="A0A421DNL7"/>